<keyword evidence="8" id="KW-1185">Reference proteome</keyword>
<name>A0A5B8CR74_9PROT</name>
<dbReference type="PANTHER" id="PTHR33317:SF4">
    <property type="entry name" value="POLYNUCLEOTIDYL TRANSFERASE, RIBONUCLEASE H-LIKE SUPERFAMILY PROTEIN"/>
    <property type="match status" value="1"/>
</dbReference>
<sequence>MPDAIKRGKQPLNQSHLPITQRRYPDVSGTVLAFDFGEKRIGVGVGDTLLKLAHPLLTIDAEENAAKFAQIDALLQEWRPCLLVVGLPMSMEGEAHAMTALAQKFAQRLEGRFNLPVVMIDERLTSAEASQSLSEAGIKGRAQKLLLDQVAAQTILQSYFDTYHTRALSADPHDSTGQS</sequence>
<evidence type="ECO:0000256" key="4">
    <source>
        <dbReference type="ARBA" id="ARBA00022801"/>
    </source>
</evidence>
<dbReference type="GO" id="GO:0005829">
    <property type="term" value="C:cytosol"/>
    <property type="evidence" value="ECO:0007669"/>
    <property type="project" value="TreeGrafter"/>
</dbReference>
<keyword evidence="3 5" id="KW-0540">Nuclease</keyword>
<gene>
    <name evidence="7" type="primary">ruvX</name>
    <name evidence="7" type="ORF">FIU01_03905</name>
</gene>
<organism evidence="7 8">
    <name type="scientific">Methylophilus medardicus</name>
    <dbReference type="NCBI Taxonomy" id="2588534"/>
    <lineage>
        <taxon>Bacteria</taxon>
        <taxon>Pseudomonadati</taxon>
        <taxon>Pseudomonadota</taxon>
        <taxon>Betaproteobacteria</taxon>
        <taxon>Nitrosomonadales</taxon>
        <taxon>Methylophilaceae</taxon>
        <taxon>Methylophilus</taxon>
    </lineage>
</organism>
<dbReference type="Proteomes" id="UP000311008">
    <property type="component" value="Chromosome"/>
</dbReference>
<dbReference type="Pfam" id="PF03652">
    <property type="entry name" value="RuvX"/>
    <property type="match status" value="1"/>
</dbReference>
<dbReference type="GO" id="GO:0016788">
    <property type="term" value="F:hydrolase activity, acting on ester bonds"/>
    <property type="evidence" value="ECO:0007669"/>
    <property type="project" value="UniProtKB-UniRule"/>
</dbReference>
<dbReference type="RefSeq" id="WP_140003096.1">
    <property type="nucleotide sequence ID" value="NZ_CP040946.1"/>
</dbReference>
<evidence type="ECO:0000313" key="8">
    <source>
        <dbReference type="Proteomes" id="UP000311008"/>
    </source>
</evidence>
<dbReference type="EMBL" id="CP040946">
    <property type="protein sequence ID" value="QDC43747.1"/>
    <property type="molecule type" value="Genomic_DNA"/>
</dbReference>
<evidence type="ECO:0000313" key="7">
    <source>
        <dbReference type="EMBL" id="QDC43747.1"/>
    </source>
</evidence>
<dbReference type="SUPFAM" id="SSF53098">
    <property type="entry name" value="Ribonuclease H-like"/>
    <property type="match status" value="1"/>
</dbReference>
<evidence type="ECO:0000256" key="5">
    <source>
        <dbReference type="HAMAP-Rule" id="MF_00651"/>
    </source>
</evidence>
<evidence type="ECO:0000256" key="2">
    <source>
        <dbReference type="ARBA" id="ARBA00022517"/>
    </source>
</evidence>
<comment type="similarity">
    <text evidence="5">Belongs to the YqgF HJR family.</text>
</comment>
<dbReference type="InterPro" id="IPR005227">
    <property type="entry name" value="YqgF"/>
</dbReference>
<dbReference type="InterPro" id="IPR037027">
    <property type="entry name" value="YqgF/RNaseH-like_dom_sf"/>
</dbReference>
<dbReference type="GO" id="GO:0004518">
    <property type="term" value="F:nuclease activity"/>
    <property type="evidence" value="ECO:0007669"/>
    <property type="project" value="UniProtKB-KW"/>
</dbReference>
<keyword evidence="2 5" id="KW-0690">Ribosome biogenesis</keyword>
<reference evidence="8" key="1">
    <citation type="journal article" date="2019" name="ISME J.">
        <title>Evolution in action: habitat transition from sediment to the pelagial leads to genome streamlining in Methylophilaceae.</title>
        <authorList>
            <person name="Salcher M."/>
            <person name="Schaefle D."/>
            <person name="Kaspar M."/>
            <person name="Neuenschwander S.M."/>
            <person name="Ghai R."/>
        </authorList>
    </citation>
    <scope>NUCLEOTIDE SEQUENCE [LARGE SCALE GENOMIC DNA]</scope>
    <source>
        <strain evidence="8">MMS-M-51</strain>
    </source>
</reference>
<dbReference type="KEGG" id="mmec:FIU01_03905"/>
<dbReference type="AlphaFoldDB" id="A0A5B8CR74"/>
<evidence type="ECO:0000259" key="6">
    <source>
        <dbReference type="SMART" id="SM00732"/>
    </source>
</evidence>
<proteinExistence type="inferred from homology"/>
<keyword evidence="1 5" id="KW-0963">Cytoplasm</keyword>
<comment type="subcellular location">
    <subcellularLocation>
        <location evidence="5">Cytoplasm</location>
    </subcellularLocation>
</comment>
<feature type="domain" description="YqgF/RNase H-like" evidence="6">
    <location>
        <begin position="29"/>
        <end position="129"/>
    </location>
</feature>
<dbReference type="InterPro" id="IPR012337">
    <property type="entry name" value="RNaseH-like_sf"/>
</dbReference>
<dbReference type="NCBIfam" id="TIGR00250">
    <property type="entry name" value="RNAse_H_YqgF"/>
    <property type="match status" value="1"/>
</dbReference>
<accession>A0A5B8CR74</accession>
<keyword evidence="4 5" id="KW-0378">Hydrolase</keyword>
<dbReference type="GO" id="GO:0000967">
    <property type="term" value="P:rRNA 5'-end processing"/>
    <property type="evidence" value="ECO:0007669"/>
    <property type="project" value="UniProtKB-UniRule"/>
</dbReference>
<dbReference type="Gene3D" id="3.30.420.140">
    <property type="entry name" value="YqgF/RNase H-like domain"/>
    <property type="match status" value="1"/>
</dbReference>
<evidence type="ECO:0000256" key="1">
    <source>
        <dbReference type="ARBA" id="ARBA00022490"/>
    </source>
</evidence>
<dbReference type="CDD" id="cd16964">
    <property type="entry name" value="YqgF"/>
    <property type="match status" value="1"/>
</dbReference>
<comment type="function">
    <text evidence="5">Could be a nuclease involved in processing of the 5'-end of pre-16S rRNA.</text>
</comment>
<evidence type="ECO:0000256" key="3">
    <source>
        <dbReference type="ARBA" id="ARBA00022722"/>
    </source>
</evidence>
<dbReference type="EC" id="3.1.-.-" evidence="5"/>
<dbReference type="HAMAP" id="MF_00651">
    <property type="entry name" value="Nuclease_YqgF"/>
    <property type="match status" value="1"/>
</dbReference>
<dbReference type="OrthoDB" id="9796140at2"/>
<protein>
    <recommendedName>
        <fullName evidence="5">Putative pre-16S rRNA nuclease</fullName>
        <ecNumber evidence="5">3.1.-.-</ecNumber>
    </recommendedName>
</protein>
<dbReference type="SMART" id="SM00732">
    <property type="entry name" value="YqgFc"/>
    <property type="match status" value="1"/>
</dbReference>
<dbReference type="PANTHER" id="PTHR33317">
    <property type="entry name" value="POLYNUCLEOTIDYL TRANSFERASE, RIBONUCLEASE H-LIKE SUPERFAMILY PROTEIN"/>
    <property type="match status" value="1"/>
</dbReference>
<dbReference type="InterPro" id="IPR006641">
    <property type="entry name" value="YqgF/RNaseH-like_dom"/>
</dbReference>